<proteinExistence type="predicted"/>
<dbReference type="Proteomes" id="UP000201978">
    <property type="component" value="Segment"/>
</dbReference>
<dbReference type="GeneID" id="26625168"/>
<reference evidence="1 2" key="1">
    <citation type="journal article" date="2016" name="Virus Genes">
        <title>Complete genome sequence of the cold-active bacteriophage VMY22 from Bacillus cereus.</title>
        <authorList>
            <person name="Qin K."/>
            <person name="Cheng B."/>
            <person name="Zhang S."/>
            <person name="Wang N."/>
            <person name="Fang Y."/>
            <person name="Zhang Q."/>
            <person name="Kuang A."/>
            <person name="Lin L."/>
            <person name="Ji X."/>
            <person name="Wei Y."/>
        </authorList>
    </citation>
    <scope>NUCLEOTIDE SEQUENCE [LARGE SCALE GENOMIC DNA]</scope>
</reference>
<dbReference type="KEGG" id="vg:26625168"/>
<sequence>MDDSLRYNPNKMFSYNRYLNFVIGARSYGKTFGLKVHAVKSFIKKGEQFMYVRRNKDDLKTIEEFFQDIAFKFPEHELTVKNKQFFIDGKLAGWAIPLHKWQAYKSTPYPNVTLMIYDEFIREKDGGRYLPNEPRALSNFMHTVFRDRDNVRCVCLANAVTLANPFFIYFKLVPDKARRYNAYEEILVEIPDSIDFNEEAKNTRFGKLMRDTEYGAMAFDNEFTGDSDTFIERRTKESRHQFNIVYGGMTLGIWVDVKERLMFMSTDHDPSCRRSFALSKDDMTPNTRLLTSYKQQYELNKMVRAFTQGNLRFDNLVVRNVGYDIFQKMNIS</sequence>
<evidence type="ECO:0000313" key="2">
    <source>
        <dbReference type="Proteomes" id="UP000201978"/>
    </source>
</evidence>
<accession>A0A0N9RTR8</accession>
<keyword evidence="2" id="KW-1185">Reference proteome</keyword>
<dbReference type="EMBL" id="KT780304">
    <property type="protein sequence ID" value="ALH46486.1"/>
    <property type="molecule type" value="Genomic_DNA"/>
</dbReference>
<gene>
    <name evidence="1" type="ORF">VMY22_21</name>
</gene>
<protein>
    <submittedName>
        <fullName evidence="1">DNA packaging ATPase</fullName>
    </submittedName>
</protein>
<dbReference type="RefSeq" id="YP_009198026.1">
    <property type="nucleotide sequence ID" value="NC_028789.1"/>
</dbReference>
<dbReference type="Pfam" id="PF05894">
    <property type="entry name" value="Podovirus_Gp16"/>
    <property type="match status" value="1"/>
</dbReference>
<name>A0A0N9RTR8_9CAUD</name>
<dbReference type="OrthoDB" id="8546at10239"/>
<evidence type="ECO:0000313" key="1">
    <source>
        <dbReference type="EMBL" id="ALH46486.1"/>
    </source>
</evidence>
<dbReference type="InterPro" id="IPR008784">
    <property type="entry name" value="Podovirus_Gp16"/>
</dbReference>
<organism evidence="1 2">
    <name type="scientific">Bacillus phage VMY22</name>
    <dbReference type="NCBI Taxonomy" id="1734382"/>
    <lineage>
        <taxon>Viruses</taxon>
        <taxon>Duplodnaviria</taxon>
        <taxon>Heunggongvirae</taxon>
        <taxon>Uroviricota</taxon>
        <taxon>Caudoviricetes</taxon>
        <taxon>Salasmaviridae</taxon>
        <taxon>Mingyongvirus</taxon>
        <taxon>Mingyongvirus VMY22</taxon>
    </lineage>
</organism>